<dbReference type="InParanoid" id="B7FR02"/>
<dbReference type="GeneID" id="7196575"/>
<dbReference type="GO" id="GO:0003723">
    <property type="term" value="F:RNA binding"/>
    <property type="evidence" value="ECO:0007669"/>
    <property type="project" value="TreeGrafter"/>
</dbReference>
<evidence type="ECO:0000313" key="4">
    <source>
        <dbReference type="EMBL" id="EEC51421.1"/>
    </source>
</evidence>
<dbReference type="InterPro" id="IPR036517">
    <property type="entry name" value="FF_domain_sf"/>
</dbReference>
<dbReference type="Gene3D" id="2.20.70.10">
    <property type="match status" value="2"/>
</dbReference>
<dbReference type="STRING" id="556484.B7FR02"/>
<dbReference type="SMART" id="SM00441">
    <property type="entry name" value="FF"/>
    <property type="match status" value="4"/>
</dbReference>
<dbReference type="SMART" id="SM00456">
    <property type="entry name" value="WW"/>
    <property type="match status" value="2"/>
</dbReference>
<dbReference type="KEGG" id="pti:PHATRDRAFT_43211"/>
<feature type="domain" description="FF" evidence="3">
    <location>
        <begin position="640"/>
        <end position="702"/>
    </location>
</feature>
<dbReference type="Pfam" id="PF00397">
    <property type="entry name" value="WW"/>
    <property type="match status" value="1"/>
</dbReference>
<dbReference type="PROSITE" id="PS50020">
    <property type="entry name" value="WW_DOMAIN_2"/>
    <property type="match status" value="1"/>
</dbReference>
<dbReference type="PROSITE" id="PS51676">
    <property type="entry name" value="FF"/>
    <property type="match status" value="1"/>
</dbReference>
<feature type="compositionally biased region" description="Low complexity" evidence="1">
    <location>
        <begin position="259"/>
        <end position="271"/>
    </location>
</feature>
<organism evidence="4 5">
    <name type="scientific">Phaeodactylum tricornutum (strain CCAP 1055/1)</name>
    <dbReference type="NCBI Taxonomy" id="556484"/>
    <lineage>
        <taxon>Eukaryota</taxon>
        <taxon>Sar</taxon>
        <taxon>Stramenopiles</taxon>
        <taxon>Ochrophyta</taxon>
        <taxon>Bacillariophyta</taxon>
        <taxon>Bacillariophyceae</taxon>
        <taxon>Bacillariophycidae</taxon>
        <taxon>Naviculales</taxon>
        <taxon>Phaeodactylaceae</taxon>
        <taxon>Phaeodactylum</taxon>
    </lineage>
</organism>
<sequence length="826" mass="92452">MSRPPSNFSRFPHGAPQMGGRGPTHFGRGSRERPFMGRGAPPPDRPPFVLGSSGPMRNGPHPGRGPYGSASGPPMMSGRIPGRGDARGGATYTMHRRPLPGRGPPPPPPQPPQGIRAGPGPTLGRGGRKEGTYPQPGSFQHWPPGPPNGMGNRIPPPPSRTDPAVRERPLPHPPYPTNHSVGLSPGPLYSRPNGMLPPPPPPPAIIQHHRETHSTMPVSIIGRAPPPAMPHQHSSHFINGKVGLSPYHRPQPPPPYPPAAASTQQQPQAAPLQSTWNHPSLNSTPRNSHQLPLPTTSPAIVAPLSEDQAWTEHTAPNGMKYYYNSVTKASAWEKPEALKKAQAATTKPRPWTQYTDAGTGKTYYSNGITTSWEKPADFEPVDRRTTATATIEEVSSEPPQKKKKPEKKNTNFASKDEAVAAFKGLLLAKDISPIMKWSDVVKVVSSDSRWENCQDVLTIGERRQSLAEYQTKRANELRTLERQERQRSKEAFQQLLAEVLPTVSGFSAWKSRFHEFRDSLAKDDRFHAVADDATRDSLFLDFCEESRKRDERRKRNKKREAEESFIMFLKEKQEIGKLTFASTWNSFASLLDELEHNDARFVASVELSDADRQLHFADFVLELQTSEDDKRRRIRDARRRAEKAQREAFRTMLQHLATEGKLLPSSRWRSVEELLTTDPSFAPVQEQDRDAPRELFEDFVDEWNELYRRDRALLSRLVNSKSDNARKLLVTSTMLYDDFVNALLDEAADSPEIYGEVKAIIFHEVPVSSARLYFNELHFRAKGIARPILRLPHQREEDSSEDEGEIIEDGEAPESVNQLARDASSV</sequence>
<feature type="compositionally biased region" description="Pro residues" evidence="1">
    <location>
        <begin position="101"/>
        <end position="112"/>
    </location>
</feature>
<feature type="region of interest" description="Disordered" evidence="1">
    <location>
        <begin position="390"/>
        <end position="410"/>
    </location>
</feature>
<name>B7FR02_PHATC</name>
<accession>B7FR02</accession>
<evidence type="ECO:0000259" key="2">
    <source>
        <dbReference type="PROSITE" id="PS50020"/>
    </source>
</evidence>
<dbReference type="PaxDb" id="2850-Phatr43211"/>
<reference evidence="4 5" key="1">
    <citation type="journal article" date="2008" name="Nature">
        <title>The Phaeodactylum genome reveals the evolutionary history of diatom genomes.</title>
        <authorList>
            <person name="Bowler C."/>
            <person name="Allen A.E."/>
            <person name="Badger J.H."/>
            <person name="Grimwood J."/>
            <person name="Jabbari K."/>
            <person name="Kuo A."/>
            <person name="Maheswari U."/>
            <person name="Martens C."/>
            <person name="Maumus F."/>
            <person name="Otillar R.P."/>
            <person name="Rayko E."/>
            <person name="Salamov A."/>
            <person name="Vandepoele K."/>
            <person name="Beszteri B."/>
            <person name="Gruber A."/>
            <person name="Heijde M."/>
            <person name="Katinka M."/>
            <person name="Mock T."/>
            <person name="Valentin K."/>
            <person name="Verret F."/>
            <person name="Berges J.A."/>
            <person name="Brownlee C."/>
            <person name="Cadoret J.P."/>
            <person name="Chiovitti A."/>
            <person name="Choi C.J."/>
            <person name="Coesel S."/>
            <person name="De Martino A."/>
            <person name="Detter J.C."/>
            <person name="Durkin C."/>
            <person name="Falciatore A."/>
            <person name="Fournet J."/>
            <person name="Haruta M."/>
            <person name="Huysman M.J."/>
            <person name="Jenkins B.D."/>
            <person name="Jiroutova K."/>
            <person name="Jorgensen R.E."/>
            <person name="Joubert Y."/>
            <person name="Kaplan A."/>
            <person name="Kroger N."/>
            <person name="Kroth P.G."/>
            <person name="La Roche J."/>
            <person name="Lindquist E."/>
            <person name="Lommer M."/>
            <person name="Martin-Jezequel V."/>
            <person name="Lopez P.J."/>
            <person name="Lucas S."/>
            <person name="Mangogna M."/>
            <person name="McGinnis K."/>
            <person name="Medlin L.K."/>
            <person name="Montsant A."/>
            <person name="Oudot-Le Secq M.P."/>
            <person name="Napoli C."/>
            <person name="Obornik M."/>
            <person name="Parker M.S."/>
            <person name="Petit J.L."/>
            <person name="Porcel B.M."/>
            <person name="Poulsen N."/>
            <person name="Robison M."/>
            <person name="Rychlewski L."/>
            <person name="Rynearson T.A."/>
            <person name="Schmutz J."/>
            <person name="Shapiro H."/>
            <person name="Siaut M."/>
            <person name="Stanley M."/>
            <person name="Sussman M.R."/>
            <person name="Taylor A.R."/>
            <person name="Vardi A."/>
            <person name="von Dassow P."/>
            <person name="Vyverman W."/>
            <person name="Willis A."/>
            <person name="Wyrwicz L.S."/>
            <person name="Rokhsar D.S."/>
            <person name="Weissenbach J."/>
            <person name="Armbrust E.V."/>
            <person name="Green B.R."/>
            <person name="Van de Peer Y."/>
            <person name="Grigoriev I.V."/>
        </authorList>
    </citation>
    <scope>NUCLEOTIDE SEQUENCE [LARGE SCALE GENOMIC DNA]</scope>
    <source>
        <strain evidence="4 5">CCAP 1055/1</strain>
    </source>
</reference>
<dbReference type="CDD" id="cd00201">
    <property type="entry name" value="WW"/>
    <property type="match status" value="1"/>
</dbReference>
<feature type="compositionally biased region" description="Pro residues" evidence="1">
    <location>
        <begin position="195"/>
        <end position="204"/>
    </location>
</feature>
<dbReference type="InterPro" id="IPR001202">
    <property type="entry name" value="WW_dom"/>
</dbReference>
<dbReference type="PANTHER" id="PTHR11864">
    <property type="entry name" value="PRE-MRNA-PROCESSING PROTEIN PRP40"/>
    <property type="match status" value="1"/>
</dbReference>
<feature type="region of interest" description="Disordered" evidence="1">
    <location>
        <begin position="221"/>
        <end position="297"/>
    </location>
</feature>
<dbReference type="Gene3D" id="1.10.10.440">
    <property type="entry name" value="FF domain"/>
    <property type="match status" value="4"/>
</dbReference>
<dbReference type="GO" id="GO:0071004">
    <property type="term" value="C:U2-type prespliceosome"/>
    <property type="evidence" value="ECO:0007669"/>
    <property type="project" value="TreeGrafter"/>
</dbReference>
<feature type="region of interest" description="Disordered" evidence="1">
    <location>
        <begin position="1"/>
        <end position="209"/>
    </location>
</feature>
<dbReference type="EMBL" id="CM000605">
    <property type="protein sequence ID" value="EEC51421.1"/>
    <property type="molecule type" value="Genomic_DNA"/>
</dbReference>
<proteinExistence type="predicted"/>
<dbReference type="Pfam" id="PF01846">
    <property type="entry name" value="FF"/>
    <property type="match status" value="3"/>
</dbReference>
<dbReference type="OrthoDB" id="187617at2759"/>
<reference evidence="5" key="2">
    <citation type="submission" date="2008-08" db="EMBL/GenBank/DDBJ databases">
        <authorList>
            <consortium name="Diatom Consortium"/>
            <person name="Grigoriev I."/>
            <person name="Grimwood J."/>
            <person name="Kuo A."/>
            <person name="Otillar R.P."/>
            <person name="Salamov A."/>
            <person name="Detter J.C."/>
            <person name="Lindquist E."/>
            <person name="Shapiro H."/>
            <person name="Lucas S."/>
            <person name="Glavina del Rio T."/>
            <person name="Pitluck S."/>
            <person name="Rokhsar D."/>
            <person name="Bowler C."/>
        </authorList>
    </citation>
    <scope>GENOME REANNOTATION</scope>
    <source>
        <strain evidence="5">CCAP 1055/1</strain>
    </source>
</reference>
<feature type="compositionally biased region" description="Pro residues" evidence="1">
    <location>
        <begin position="249"/>
        <end position="258"/>
    </location>
</feature>
<dbReference type="GO" id="GO:0005685">
    <property type="term" value="C:U1 snRNP"/>
    <property type="evidence" value="ECO:0007669"/>
    <property type="project" value="TreeGrafter"/>
</dbReference>
<dbReference type="HOGENOM" id="CLU_341159_0_0_1"/>
<dbReference type="GO" id="GO:0045292">
    <property type="term" value="P:mRNA cis splicing, via spliceosome"/>
    <property type="evidence" value="ECO:0007669"/>
    <property type="project" value="InterPro"/>
</dbReference>
<feature type="compositionally biased region" description="Acidic residues" evidence="1">
    <location>
        <begin position="798"/>
        <end position="812"/>
    </location>
</feature>
<dbReference type="AlphaFoldDB" id="B7FR02"/>
<feature type="region of interest" description="Disordered" evidence="1">
    <location>
        <begin position="792"/>
        <end position="826"/>
    </location>
</feature>
<dbReference type="InterPro" id="IPR002713">
    <property type="entry name" value="FF_domain"/>
</dbReference>
<dbReference type="SUPFAM" id="SSF51045">
    <property type="entry name" value="WW domain"/>
    <property type="match status" value="1"/>
</dbReference>
<dbReference type="Proteomes" id="UP000000759">
    <property type="component" value="Chromosome 1"/>
</dbReference>
<dbReference type="InterPro" id="IPR039726">
    <property type="entry name" value="Prp40-like"/>
</dbReference>
<evidence type="ECO:0000259" key="3">
    <source>
        <dbReference type="PROSITE" id="PS51676"/>
    </source>
</evidence>
<feature type="domain" description="WW" evidence="2">
    <location>
        <begin position="304"/>
        <end position="337"/>
    </location>
</feature>
<dbReference type="PANTHER" id="PTHR11864:SF0">
    <property type="entry name" value="PRP40 PRE-MRNA PROCESSING FACTOR 40 HOMOLOG A (YEAST)"/>
    <property type="match status" value="1"/>
</dbReference>
<evidence type="ECO:0000256" key="1">
    <source>
        <dbReference type="SAM" id="MobiDB-lite"/>
    </source>
</evidence>
<feature type="compositionally biased region" description="Polar residues" evidence="1">
    <location>
        <begin position="272"/>
        <end position="297"/>
    </location>
</feature>
<dbReference type="SUPFAM" id="SSF81698">
    <property type="entry name" value="FF domain"/>
    <property type="match status" value="4"/>
</dbReference>
<dbReference type="eggNOG" id="KOG0152">
    <property type="taxonomic scope" value="Eukaryota"/>
</dbReference>
<protein>
    <submittedName>
        <fullName evidence="4">Uncharacterized protein</fullName>
    </submittedName>
</protein>
<dbReference type="RefSeq" id="XP_002176958.1">
    <property type="nucleotide sequence ID" value="XM_002176922.1"/>
</dbReference>
<keyword evidence="5" id="KW-1185">Reference proteome</keyword>
<gene>
    <name evidence="4" type="ORF">PHATRDRAFT_43211</name>
</gene>
<dbReference type="InterPro" id="IPR036020">
    <property type="entry name" value="WW_dom_sf"/>
</dbReference>
<evidence type="ECO:0000313" key="5">
    <source>
        <dbReference type="Proteomes" id="UP000000759"/>
    </source>
</evidence>